<dbReference type="SUPFAM" id="SSF55729">
    <property type="entry name" value="Acyl-CoA N-acyltransferases (Nat)"/>
    <property type="match status" value="1"/>
</dbReference>
<accession>A0A4Q7XC24</accession>
<dbReference type="Pfam" id="PF00583">
    <property type="entry name" value="Acetyltransf_1"/>
    <property type="match status" value="1"/>
</dbReference>
<gene>
    <name evidence="2" type="ORF">EV645_2646</name>
</gene>
<sequence>MKYVVRFPVDDRELSELHAAAFEGEAEVTAWGERLGRWALTWVGAFSDEQLVGFVQVCWDGGAHAFVLDTAVHPDHGRRGIGKQLVMTAAEEARQAGCEWLHVDFEPHLSAFYLDACGFRPTDAGLLKLR</sequence>
<dbReference type="InterPro" id="IPR016181">
    <property type="entry name" value="Acyl_CoA_acyltransferase"/>
</dbReference>
<feature type="domain" description="N-acetyltransferase" evidence="1">
    <location>
        <begin position="1"/>
        <end position="130"/>
    </location>
</feature>
<name>A0A4Q7XC24_9ACTN</name>
<evidence type="ECO:0000259" key="1">
    <source>
        <dbReference type="PROSITE" id="PS51186"/>
    </source>
</evidence>
<dbReference type="EMBL" id="SHKR01000011">
    <property type="protein sequence ID" value="RZU20413.1"/>
    <property type="molecule type" value="Genomic_DNA"/>
</dbReference>
<dbReference type="Proteomes" id="UP000292027">
    <property type="component" value="Unassembled WGS sequence"/>
</dbReference>
<organism evidence="2 3">
    <name type="scientific">Kribbella rubisoli</name>
    <dbReference type="NCBI Taxonomy" id="3075929"/>
    <lineage>
        <taxon>Bacteria</taxon>
        <taxon>Bacillati</taxon>
        <taxon>Actinomycetota</taxon>
        <taxon>Actinomycetes</taxon>
        <taxon>Propionibacteriales</taxon>
        <taxon>Kribbellaceae</taxon>
        <taxon>Kribbella</taxon>
    </lineage>
</organism>
<comment type="caution">
    <text evidence="2">The sequence shown here is derived from an EMBL/GenBank/DDBJ whole genome shotgun (WGS) entry which is preliminary data.</text>
</comment>
<dbReference type="RefSeq" id="WP_130443022.1">
    <property type="nucleotide sequence ID" value="NZ_SHKR01000011.1"/>
</dbReference>
<dbReference type="AlphaFoldDB" id="A0A4Q7XC24"/>
<reference evidence="2 3" key="1">
    <citation type="journal article" date="2015" name="Stand. Genomic Sci.">
        <title>Genomic Encyclopedia of Bacterial and Archaeal Type Strains, Phase III: the genomes of soil and plant-associated and newly described type strains.</title>
        <authorList>
            <person name="Whitman W.B."/>
            <person name="Woyke T."/>
            <person name="Klenk H.P."/>
            <person name="Zhou Y."/>
            <person name="Lilburn T.G."/>
            <person name="Beck B.J."/>
            <person name="De Vos P."/>
            <person name="Vandamme P."/>
            <person name="Eisen J.A."/>
            <person name="Garrity G."/>
            <person name="Hugenholtz P."/>
            <person name="Kyrpides N.C."/>
        </authorList>
    </citation>
    <scope>NUCLEOTIDE SEQUENCE [LARGE SCALE GENOMIC DNA]</scope>
    <source>
        <strain evidence="2 3">VKM Ac-2540</strain>
    </source>
</reference>
<proteinExistence type="predicted"/>
<dbReference type="PROSITE" id="PS51186">
    <property type="entry name" value="GNAT"/>
    <property type="match status" value="1"/>
</dbReference>
<dbReference type="OrthoDB" id="4549080at2"/>
<dbReference type="InterPro" id="IPR000182">
    <property type="entry name" value="GNAT_dom"/>
</dbReference>
<protein>
    <submittedName>
        <fullName evidence="2">Acetyltransferase (GNAT) family protein</fullName>
    </submittedName>
</protein>
<keyword evidence="3" id="KW-1185">Reference proteome</keyword>
<evidence type="ECO:0000313" key="3">
    <source>
        <dbReference type="Proteomes" id="UP000292027"/>
    </source>
</evidence>
<dbReference type="CDD" id="cd04301">
    <property type="entry name" value="NAT_SF"/>
    <property type="match status" value="1"/>
</dbReference>
<dbReference type="Gene3D" id="3.40.630.30">
    <property type="match status" value="1"/>
</dbReference>
<evidence type="ECO:0000313" key="2">
    <source>
        <dbReference type="EMBL" id="RZU20413.1"/>
    </source>
</evidence>
<dbReference type="GO" id="GO:0016747">
    <property type="term" value="F:acyltransferase activity, transferring groups other than amino-acyl groups"/>
    <property type="evidence" value="ECO:0007669"/>
    <property type="project" value="InterPro"/>
</dbReference>